<proteinExistence type="inferred from homology"/>
<organism evidence="9 10">
    <name type="scientific">Clostridium amylolyticum</name>
    <dbReference type="NCBI Taxonomy" id="1121298"/>
    <lineage>
        <taxon>Bacteria</taxon>
        <taxon>Bacillati</taxon>
        <taxon>Bacillota</taxon>
        <taxon>Clostridia</taxon>
        <taxon>Eubacteriales</taxon>
        <taxon>Clostridiaceae</taxon>
        <taxon>Clostridium</taxon>
    </lineage>
</organism>
<evidence type="ECO:0000256" key="3">
    <source>
        <dbReference type="ARBA" id="ARBA00023082"/>
    </source>
</evidence>
<gene>
    <name evidence="9" type="ORF">SAMN05444401_1932</name>
</gene>
<dbReference type="CDD" id="cd06171">
    <property type="entry name" value="Sigma70_r4"/>
    <property type="match status" value="1"/>
</dbReference>
<evidence type="ECO:0000313" key="10">
    <source>
        <dbReference type="Proteomes" id="UP000184080"/>
    </source>
</evidence>
<dbReference type="InterPro" id="IPR036388">
    <property type="entry name" value="WH-like_DNA-bd_sf"/>
</dbReference>
<dbReference type="PANTHER" id="PTHR43133:SF8">
    <property type="entry name" value="RNA POLYMERASE SIGMA FACTOR HI_1459-RELATED"/>
    <property type="match status" value="1"/>
</dbReference>
<keyword evidence="5" id="KW-0804">Transcription</keyword>
<sequence>MRINEKNFIKYLKKKNEKALDYVINTYGGLIKAIVNKHLYNLGSYHEECINDIFLAIWYGIDKYDEEKGDFKNWMAAITKYKCIAYKRKYAESIYDEDLDTIEIKTDNISIEIAKQELQEEIDSLLDNLKTKDKKLFIEYYIEEKSVKEIASSMNVKDEVIYNRLSRGKKKIRTLFVNK</sequence>
<dbReference type="InterPro" id="IPR013325">
    <property type="entry name" value="RNA_pol_sigma_r2"/>
</dbReference>
<protein>
    <submittedName>
        <fullName evidence="9">RNA polymerase sigma-70 factor, ECF subfamily</fullName>
    </submittedName>
</protein>
<keyword evidence="3" id="KW-0731">Sigma factor</keyword>
<evidence type="ECO:0000256" key="6">
    <source>
        <dbReference type="SAM" id="Coils"/>
    </source>
</evidence>
<keyword evidence="2" id="KW-0805">Transcription regulation</keyword>
<name>A0A1M6FGJ5_9CLOT</name>
<reference evidence="9 10" key="1">
    <citation type="submission" date="2016-11" db="EMBL/GenBank/DDBJ databases">
        <authorList>
            <person name="Jaros S."/>
            <person name="Januszkiewicz K."/>
            <person name="Wedrychowicz H."/>
        </authorList>
    </citation>
    <scope>NUCLEOTIDE SEQUENCE [LARGE SCALE GENOMIC DNA]</scope>
    <source>
        <strain evidence="9 10">DSM 21864</strain>
    </source>
</reference>
<accession>A0A1M6FGJ5</accession>
<keyword evidence="6" id="KW-0175">Coiled coil</keyword>
<evidence type="ECO:0000256" key="2">
    <source>
        <dbReference type="ARBA" id="ARBA00023015"/>
    </source>
</evidence>
<dbReference type="RefSeq" id="WP_073005892.1">
    <property type="nucleotide sequence ID" value="NZ_FQZO01000002.1"/>
</dbReference>
<keyword evidence="10" id="KW-1185">Reference proteome</keyword>
<dbReference type="InterPro" id="IPR014284">
    <property type="entry name" value="RNA_pol_sigma-70_dom"/>
</dbReference>
<dbReference type="PANTHER" id="PTHR43133">
    <property type="entry name" value="RNA POLYMERASE ECF-TYPE SIGMA FACTO"/>
    <property type="match status" value="1"/>
</dbReference>
<evidence type="ECO:0000259" key="7">
    <source>
        <dbReference type="Pfam" id="PF04542"/>
    </source>
</evidence>
<dbReference type="Gene3D" id="1.10.1740.10">
    <property type="match status" value="1"/>
</dbReference>
<dbReference type="GO" id="GO:0016987">
    <property type="term" value="F:sigma factor activity"/>
    <property type="evidence" value="ECO:0007669"/>
    <property type="project" value="UniProtKB-KW"/>
</dbReference>
<keyword evidence="4" id="KW-0238">DNA-binding</keyword>
<dbReference type="Gene3D" id="1.10.10.10">
    <property type="entry name" value="Winged helix-like DNA-binding domain superfamily/Winged helix DNA-binding domain"/>
    <property type="match status" value="1"/>
</dbReference>
<evidence type="ECO:0000259" key="8">
    <source>
        <dbReference type="Pfam" id="PF08281"/>
    </source>
</evidence>
<dbReference type="AlphaFoldDB" id="A0A1M6FGJ5"/>
<evidence type="ECO:0000256" key="4">
    <source>
        <dbReference type="ARBA" id="ARBA00023125"/>
    </source>
</evidence>
<dbReference type="Proteomes" id="UP000184080">
    <property type="component" value="Unassembled WGS sequence"/>
</dbReference>
<feature type="domain" description="RNA polymerase sigma-70 region 2" evidence="7">
    <location>
        <begin position="24"/>
        <end position="90"/>
    </location>
</feature>
<feature type="coiled-coil region" evidence="6">
    <location>
        <begin position="108"/>
        <end position="135"/>
    </location>
</feature>
<feature type="domain" description="RNA polymerase sigma factor 70 region 4 type 2" evidence="8">
    <location>
        <begin position="120"/>
        <end position="172"/>
    </location>
</feature>
<dbReference type="Pfam" id="PF08281">
    <property type="entry name" value="Sigma70_r4_2"/>
    <property type="match status" value="1"/>
</dbReference>
<comment type="similarity">
    <text evidence="1">Belongs to the sigma-70 factor family. ECF subfamily.</text>
</comment>
<dbReference type="NCBIfam" id="TIGR02937">
    <property type="entry name" value="sigma70-ECF"/>
    <property type="match status" value="1"/>
</dbReference>
<dbReference type="Pfam" id="PF04542">
    <property type="entry name" value="Sigma70_r2"/>
    <property type="match status" value="1"/>
</dbReference>
<dbReference type="GO" id="GO:0003677">
    <property type="term" value="F:DNA binding"/>
    <property type="evidence" value="ECO:0007669"/>
    <property type="project" value="UniProtKB-KW"/>
</dbReference>
<dbReference type="GO" id="GO:0006352">
    <property type="term" value="P:DNA-templated transcription initiation"/>
    <property type="evidence" value="ECO:0007669"/>
    <property type="project" value="InterPro"/>
</dbReference>
<evidence type="ECO:0000313" key="9">
    <source>
        <dbReference type="EMBL" id="SHI96732.1"/>
    </source>
</evidence>
<dbReference type="STRING" id="1121298.SAMN05444401_1932"/>
<evidence type="ECO:0000256" key="5">
    <source>
        <dbReference type="ARBA" id="ARBA00023163"/>
    </source>
</evidence>
<dbReference type="SUPFAM" id="SSF88946">
    <property type="entry name" value="Sigma2 domain of RNA polymerase sigma factors"/>
    <property type="match status" value="1"/>
</dbReference>
<dbReference type="InterPro" id="IPR007627">
    <property type="entry name" value="RNA_pol_sigma70_r2"/>
</dbReference>
<dbReference type="InterPro" id="IPR013249">
    <property type="entry name" value="RNA_pol_sigma70_r4_t2"/>
</dbReference>
<evidence type="ECO:0000256" key="1">
    <source>
        <dbReference type="ARBA" id="ARBA00010641"/>
    </source>
</evidence>
<dbReference type="SUPFAM" id="SSF88659">
    <property type="entry name" value="Sigma3 and sigma4 domains of RNA polymerase sigma factors"/>
    <property type="match status" value="1"/>
</dbReference>
<dbReference type="InterPro" id="IPR013324">
    <property type="entry name" value="RNA_pol_sigma_r3/r4-like"/>
</dbReference>
<dbReference type="InterPro" id="IPR039425">
    <property type="entry name" value="RNA_pol_sigma-70-like"/>
</dbReference>
<dbReference type="OrthoDB" id="2678696at2"/>
<dbReference type="EMBL" id="FQZO01000002">
    <property type="protein sequence ID" value="SHI96732.1"/>
    <property type="molecule type" value="Genomic_DNA"/>
</dbReference>